<dbReference type="EMBL" id="AWQS01000071">
    <property type="protein sequence ID" value="EWT06008.1"/>
    <property type="molecule type" value="Genomic_DNA"/>
</dbReference>
<feature type="domain" description="AB hydrolase-1" evidence="1">
    <location>
        <begin position="31"/>
        <end position="133"/>
    </location>
</feature>
<comment type="caution">
    <text evidence="2">The sequence shown here is derived from an EMBL/GenBank/DDBJ whole genome shotgun (WGS) entry which is preliminary data.</text>
</comment>
<proteinExistence type="predicted"/>
<keyword evidence="3" id="KW-1185">Reference proteome</keyword>
<dbReference type="InterPro" id="IPR029058">
    <property type="entry name" value="AB_hydrolase_fold"/>
</dbReference>
<dbReference type="InterPro" id="IPR000639">
    <property type="entry name" value="Epox_hydrolase-like"/>
</dbReference>
<dbReference type="Gene3D" id="3.40.50.1820">
    <property type="entry name" value="alpha/beta hydrolase"/>
    <property type="match status" value="1"/>
</dbReference>
<accession>W9GMI6</accession>
<evidence type="ECO:0000313" key="2">
    <source>
        <dbReference type="EMBL" id="EWT06008.1"/>
    </source>
</evidence>
<dbReference type="PANTHER" id="PTHR43798:SF33">
    <property type="entry name" value="HYDROLASE, PUTATIVE (AFU_ORTHOLOGUE AFUA_2G14860)-RELATED"/>
    <property type="match status" value="1"/>
</dbReference>
<dbReference type="PATRIC" id="fig|584657.3.peg.2082"/>
<name>W9GMI6_9MICO</name>
<reference evidence="3" key="1">
    <citation type="submission" date="2013-08" db="EMBL/GenBank/DDBJ databases">
        <title>Intrasporangium oryzae NRRL B-24470.</title>
        <authorList>
            <person name="Liu H."/>
            <person name="Wang G."/>
        </authorList>
    </citation>
    <scope>NUCLEOTIDE SEQUENCE [LARGE SCALE GENOMIC DNA]</scope>
    <source>
        <strain evidence="3">Q5-1</strain>
    </source>
</reference>
<dbReference type="SUPFAM" id="SSF53474">
    <property type="entry name" value="alpha/beta-Hydrolases"/>
    <property type="match status" value="1"/>
</dbReference>
<evidence type="ECO:0000313" key="3">
    <source>
        <dbReference type="Proteomes" id="UP000019494"/>
    </source>
</evidence>
<dbReference type="PRINTS" id="PR00412">
    <property type="entry name" value="EPOXHYDRLASE"/>
</dbReference>
<dbReference type="Pfam" id="PF00561">
    <property type="entry name" value="Abhydrolase_1"/>
    <property type="match status" value="1"/>
</dbReference>
<dbReference type="InterPro" id="IPR000073">
    <property type="entry name" value="AB_hydrolase_1"/>
</dbReference>
<dbReference type="GO" id="GO:0016020">
    <property type="term" value="C:membrane"/>
    <property type="evidence" value="ECO:0007669"/>
    <property type="project" value="TreeGrafter"/>
</dbReference>
<gene>
    <name evidence="2" type="ORF">N864_00785</name>
</gene>
<dbReference type="PANTHER" id="PTHR43798">
    <property type="entry name" value="MONOACYLGLYCEROL LIPASE"/>
    <property type="match status" value="1"/>
</dbReference>
<dbReference type="RefSeq" id="WP_205620916.1">
    <property type="nucleotide sequence ID" value="NZ_AWQS01000071.1"/>
</dbReference>
<dbReference type="GO" id="GO:0016787">
    <property type="term" value="F:hydrolase activity"/>
    <property type="evidence" value="ECO:0007669"/>
    <property type="project" value="UniProtKB-KW"/>
</dbReference>
<dbReference type="InterPro" id="IPR050266">
    <property type="entry name" value="AB_hydrolase_sf"/>
</dbReference>
<dbReference type="Proteomes" id="UP000019494">
    <property type="component" value="Unassembled WGS sequence"/>
</dbReference>
<organism evidence="2 3">
    <name type="scientific">Intrasporangium chromatireducens Q5-1</name>
    <dbReference type="NCBI Taxonomy" id="584657"/>
    <lineage>
        <taxon>Bacteria</taxon>
        <taxon>Bacillati</taxon>
        <taxon>Actinomycetota</taxon>
        <taxon>Actinomycetes</taxon>
        <taxon>Micrococcales</taxon>
        <taxon>Intrasporangiaceae</taxon>
        <taxon>Intrasporangium</taxon>
    </lineage>
</organism>
<protein>
    <submittedName>
        <fullName evidence="2">Alpha/beta hydrolase</fullName>
    </submittedName>
</protein>
<keyword evidence="2" id="KW-0378">Hydrolase</keyword>
<evidence type="ECO:0000259" key="1">
    <source>
        <dbReference type="Pfam" id="PF00561"/>
    </source>
</evidence>
<dbReference type="PRINTS" id="PR00111">
    <property type="entry name" value="ABHYDROLASE"/>
</dbReference>
<dbReference type="AlphaFoldDB" id="W9GMI6"/>
<sequence length="355" mass="37429">MTAVPEFAPSLVVTSRLTMNVWTSGPEDGRPVLLVHGNLTTGGFWRYVAEQLPADVRVIAPDLRGFGRTDAEPVTATNGLGDMVEDVRSLLEALELTDSRLVAAGWSMGGGVLEQYLLTYPDDLGGLVLIAPLSPYGFGGTKGEDGTLCFPDAAASGAGGANPQFVVRLAAGDRTEDDPQTSPRVVMRTFFGAGDNAANVDEEFLLTELLTTRTGEDFYPGSTAPSENWPGAAPGAFGILNTMTPDHFNASAIAALETKPPITWIRGTEDQIVSDRSLFDLATLGEMGVIPDWPGAHVLPPQPMVAQMRAVLADYEARGGQVSEVALDGIGHGIPLEVPGRVADELLALLDRTSG</sequence>